<reference evidence="1 2" key="1">
    <citation type="submission" date="2019-09" db="EMBL/GenBank/DDBJ databases">
        <title>Genomes of family Cryomorphaceae.</title>
        <authorList>
            <person name="Bowman J.P."/>
        </authorList>
    </citation>
    <scope>NUCLEOTIDE SEQUENCE [LARGE SCALE GENOMIC DNA]</scope>
    <source>
        <strain evidence="1 2">LMG 25704</strain>
    </source>
</reference>
<dbReference type="RefSeq" id="WP_151665801.1">
    <property type="nucleotide sequence ID" value="NZ_WBVO01000001.1"/>
</dbReference>
<evidence type="ECO:0000313" key="2">
    <source>
        <dbReference type="Proteomes" id="UP000468650"/>
    </source>
</evidence>
<organism evidence="1 2">
    <name type="scientific">Phaeocystidibacter luteus</name>
    <dbReference type="NCBI Taxonomy" id="911197"/>
    <lineage>
        <taxon>Bacteria</taxon>
        <taxon>Pseudomonadati</taxon>
        <taxon>Bacteroidota</taxon>
        <taxon>Flavobacteriia</taxon>
        <taxon>Flavobacteriales</taxon>
        <taxon>Phaeocystidibacteraceae</taxon>
        <taxon>Phaeocystidibacter</taxon>
    </lineage>
</organism>
<protein>
    <submittedName>
        <fullName evidence="1">Uncharacterized protein</fullName>
    </submittedName>
</protein>
<proteinExistence type="predicted"/>
<keyword evidence="2" id="KW-1185">Reference proteome</keyword>
<name>A0A6N6RIQ7_9FLAO</name>
<accession>A0A6N6RIQ7</accession>
<dbReference type="Proteomes" id="UP000468650">
    <property type="component" value="Unassembled WGS sequence"/>
</dbReference>
<gene>
    <name evidence="1" type="ORF">F8C67_00385</name>
</gene>
<evidence type="ECO:0000313" key="1">
    <source>
        <dbReference type="EMBL" id="KAB2814220.1"/>
    </source>
</evidence>
<comment type="caution">
    <text evidence="1">The sequence shown here is derived from an EMBL/GenBank/DDBJ whole genome shotgun (WGS) entry which is preliminary data.</text>
</comment>
<sequence>MPEYTKVIGALNYTYSIDRGVLKNGDTAKSSYFRMHALVDTRPYGAIAGSGGYAAYADEPCRQAGWRGVEAEMVSFNFISASQIFDSIQPGSNINHLFAFKSSYHEEIDSIPFETFTSSDLHISEIWIQSFQRGLLPNPDHPVTFNEFRFNFRPQRGEVIRLEFYTVVEMSGDWGSFTSDTLSYYLIH</sequence>
<dbReference type="AlphaFoldDB" id="A0A6N6RIQ7"/>
<dbReference type="EMBL" id="WBVO01000001">
    <property type="protein sequence ID" value="KAB2814220.1"/>
    <property type="molecule type" value="Genomic_DNA"/>
</dbReference>